<proteinExistence type="predicted"/>
<evidence type="ECO:0000256" key="2">
    <source>
        <dbReference type="ARBA" id="ARBA00022546"/>
    </source>
</evidence>
<name>A0A1A8R8N6_9TELE</name>
<feature type="domain" description="SH3" evidence="7">
    <location>
        <begin position="10"/>
        <end position="69"/>
    </location>
</feature>
<reference evidence="9" key="2">
    <citation type="submission" date="2016-06" db="EMBL/GenBank/DDBJ databases">
        <title>The genome of a short-lived fish provides insights into sex chromosome evolution and the genetic control of aging.</title>
        <authorList>
            <person name="Reichwald K."/>
            <person name="Felder M."/>
            <person name="Petzold A."/>
            <person name="Koch P."/>
            <person name="Groth M."/>
            <person name="Platzer M."/>
        </authorList>
    </citation>
    <scope>NUCLEOTIDE SEQUENCE</scope>
    <source>
        <tissue evidence="9">Brain</tissue>
    </source>
</reference>
<dbReference type="InterPro" id="IPR001452">
    <property type="entry name" value="SH3_domain"/>
</dbReference>
<dbReference type="PANTHER" id="PTHR14167">
    <property type="entry name" value="SH3 DOMAIN-CONTAINING"/>
    <property type="match status" value="1"/>
</dbReference>
<dbReference type="PRINTS" id="PR00452">
    <property type="entry name" value="SH3DOMAIN"/>
</dbReference>
<evidence type="ECO:0000256" key="4">
    <source>
        <dbReference type="ARBA" id="ARBA00022737"/>
    </source>
</evidence>
<evidence type="ECO:0000259" key="7">
    <source>
        <dbReference type="PROSITE" id="PS50002"/>
    </source>
</evidence>
<dbReference type="Pfam" id="PF02140">
    <property type="entry name" value="SUEL_Lectin"/>
    <property type="match status" value="2"/>
</dbReference>
<protein>
    <submittedName>
        <fullName evidence="9">Sorbin and SH3 domain containing 3</fullName>
    </submittedName>
</protein>
<dbReference type="InterPro" id="IPR043159">
    <property type="entry name" value="Lectin_gal-bd_sf"/>
</dbReference>
<dbReference type="PRINTS" id="PR00499">
    <property type="entry name" value="P67PHOX"/>
</dbReference>
<dbReference type="PROSITE" id="PS50002">
    <property type="entry name" value="SH3"/>
    <property type="match status" value="3"/>
</dbReference>
<keyword evidence="2" id="KW-0348">Hemagglutinin</keyword>
<feature type="domain" description="SUEL-type lectin" evidence="8">
    <location>
        <begin position="445"/>
        <end position="534"/>
    </location>
</feature>
<feature type="region of interest" description="Disordered" evidence="6">
    <location>
        <begin position="148"/>
        <end position="270"/>
    </location>
</feature>
<evidence type="ECO:0000256" key="6">
    <source>
        <dbReference type="SAM" id="MobiDB-lite"/>
    </source>
</evidence>
<dbReference type="Pfam" id="PF00018">
    <property type="entry name" value="SH3_1"/>
    <property type="match status" value="3"/>
</dbReference>
<dbReference type="PANTHER" id="PTHR14167:SF54">
    <property type="entry name" value="VINEXIN"/>
    <property type="match status" value="1"/>
</dbReference>
<dbReference type="AlphaFoldDB" id="A0A1A8R8N6"/>
<feature type="compositionally biased region" description="Polar residues" evidence="6">
    <location>
        <begin position="196"/>
        <end position="225"/>
    </location>
</feature>
<reference evidence="9" key="1">
    <citation type="submission" date="2016-05" db="EMBL/GenBank/DDBJ databases">
        <authorList>
            <person name="Lavstsen T."/>
            <person name="Jespersen J.S."/>
        </authorList>
    </citation>
    <scope>NUCLEOTIDE SEQUENCE</scope>
    <source>
        <tissue evidence="9">Brain</tissue>
    </source>
</reference>
<accession>A0A1A8R8N6</accession>
<feature type="domain" description="SUEL-type lectin" evidence="8">
    <location>
        <begin position="357"/>
        <end position="438"/>
    </location>
</feature>
<dbReference type="CDD" id="cd22835">
    <property type="entry name" value="Gal_Rha_Lectin_SML_rpt2"/>
    <property type="match status" value="1"/>
</dbReference>
<dbReference type="Gene3D" id="2.60.120.740">
    <property type="match status" value="2"/>
</dbReference>
<gene>
    <name evidence="9" type="primary">SORBS3</name>
</gene>
<dbReference type="SUPFAM" id="SSF50044">
    <property type="entry name" value="SH3-domain"/>
    <property type="match status" value="3"/>
</dbReference>
<feature type="domain" description="SH3" evidence="7">
    <location>
        <begin position="292"/>
        <end position="352"/>
    </location>
</feature>
<organism evidence="9">
    <name type="scientific">Nothobranchius rachovii</name>
    <name type="common">bluefin notho</name>
    <dbReference type="NCBI Taxonomy" id="451742"/>
    <lineage>
        <taxon>Eukaryota</taxon>
        <taxon>Metazoa</taxon>
        <taxon>Chordata</taxon>
        <taxon>Craniata</taxon>
        <taxon>Vertebrata</taxon>
        <taxon>Euteleostomi</taxon>
        <taxon>Actinopterygii</taxon>
        <taxon>Neopterygii</taxon>
        <taxon>Teleostei</taxon>
        <taxon>Neoteleostei</taxon>
        <taxon>Acanthomorphata</taxon>
        <taxon>Ovalentaria</taxon>
        <taxon>Atherinomorphae</taxon>
        <taxon>Cyprinodontiformes</taxon>
        <taxon>Nothobranchiidae</taxon>
        <taxon>Nothobranchius</taxon>
    </lineage>
</organism>
<dbReference type="SMART" id="SM00326">
    <property type="entry name" value="SH3"/>
    <property type="match status" value="3"/>
</dbReference>
<dbReference type="FunFam" id="2.60.120.740:FF:000003">
    <property type="entry name" value="Protein eva-1 homolog C"/>
    <property type="match status" value="1"/>
</dbReference>
<sequence length="544" mass="59439">MEFPSKKEEKKMKAARAKFNFQAQSPKELTLQKGDIVYIHRQVDANWFEGEHHGRAGIFPTSYVEVLPPTEKPTPLRSPTLQVLEYGEAVALYNFNADLPVELSFRKGEVIDITRCVDDKWLEGRISGTSRSGIFPANYVQVNKMPRTKYSTDDCPSSPMSPTSPGPQSPGRPLHSPVTPTSLSPKPEHSPIKLSSPVSCGSPASQSRSPTQTPYRFPHSTNQNRHMAPPHCPSQISTVRTASLSSQSSALRSGAPTANRYTDPSQGAVPNQSALSSLHVNSLISNTGSAVTQHQPYKAIYNYKPQNLDELELREGDIVQVLEKCDDGWFVGTSVLVNTGFSAETVTTCQENAVHRLSCDFGVISVQTSLYGRVDSSICSDGRRPDQVSNTDCSLLGAVDIVKKRCNGKKVCELSNDAFTSDPCWRTAKYLQTTYTCLSAITSVTCELSLAHLKCDEGQVISVYGADYGRRDQTTCIYGRPISQIQNTACSNPTNQVADRCEGKNSCTIQASNSVFGDPCVGIFKYLEVAYACQYPSNSQGEAV</sequence>
<evidence type="ECO:0000256" key="3">
    <source>
        <dbReference type="ARBA" id="ARBA00022734"/>
    </source>
</evidence>
<keyword evidence="1 5" id="KW-0728">SH3 domain</keyword>
<evidence type="ECO:0000259" key="8">
    <source>
        <dbReference type="PROSITE" id="PS50228"/>
    </source>
</evidence>
<evidence type="ECO:0000256" key="5">
    <source>
        <dbReference type="PROSITE-ProRule" id="PRU00192"/>
    </source>
</evidence>
<keyword evidence="4" id="KW-0677">Repeat</keyword>
<dbReference type="EMBL" id="HAEI01007568">
    <property type="protein sequence ID" value="SBS02415.1"/>
    <property type="molecule type" value="Transcribed_RNA"/>
</dbReference>
<feature type="compositionally biased region" description="Polar residues" evidence="6">
    <location>
        <begin position="259"/>
        <end position="270"/>
    </location>
</feature>
<evidence type="ECO:0000256" key="1">
    <source>
        <dbReference type="ARBA" id="ARBA00022443"/>
    </source>
</evidence>
<dbReference type="PROSITE" id="PS50228">
    <property type="entry name" value="SUEL_LECTIN"/>
    <property type="match status" value="2"/>
</dbReference>
<keyword evidence="3" id="KW-0430">Lectin</keyword>
<feature type="compositionally biased region" description="Low complexity" evidence="6">
    <location>
        <begin position="237"/>
        <end position="253"/>
    </location>
</feature>
<evidence type="ECO:0000313" key="9">
    <source>
        <dbReference type="EMBL" id="SBS02415.1"/>
    </source>
</evidence>
<dbReference type="GO" id="GO:0030246">
    <property type="term" value="F:carbohydrate binding"/>
    <property type="evidence" value="ECO:0007669"/>
    <property type="project" value="UniProtKB-KW"/>
</dbReference>
<dbReference type="InterPro" id="IPR036028">
    <property type="entry name" value="SH3-like_dom_sf"/>
</dbReference>
<dbReference type="InterPro" id="IPR035609">
    <property type="entry name" value="Vinexin_SH3_1"/>
</dbReference>
<dbReference type="CDD" id="cd11921">
    <property type="entry name" value="SH3_Vinexin_1"/>
    <property type="match status" value="1"/>
</dbReference>
<dbReference type="InterPro" id="IPR050384">
    <property type="entry name" value="Endophilin_SH3RF"/>
</dbReference>
<dbReference type="InterPro" id="IPR000922">
    <property type="entry name" value="Lectin_gal-bd_dom"/>
</dbReference>
<feature type="domain" description="SH3" evidence="7">
    <location>
        <begin position="84"/>
        <end position="145"/>
    </location>
</feature>
<dbReference type="Gene3D" id="2.30.30.40">
    <property type="entry name" value="SH3 Domains"/>
    <property type="match status" value="3"/>
</dbReference>
<dbReference type="CDD" id="cd22833">
    <property type="entry name" value="Gal_Rha_Lectin_CSL1-2_RBL_SML_rpt1"/>
    <property type="match status" value="1"/>
</dbReference>